<organism evidence="1 2">
    <name type="scientific">Clostridium aromativorans</name>
    <dbReference type="NCBI Taxonomy" id="2836848"/>
    <lineage>
        <taxon>Bacteria</taxon>
        <taxon>Bacillati</taxon>
        <taxon>Bacillota</taxon>
        <taxon>Clostridia</taxon>
        <taxon>Eubacteriales</taxon>
        <taxon>Clostridiaceae</taxon>
        <taxon>Clostridium</taxon>
    </lineage>
</organism>
<keyword evidence="2" id="KW-1185">Reference proteome</keyword>
<comment type="caution">
    <text evidence="1">The sequence shown here is derived from an EMBL/GenBank/DDBJ whole genome shotgun (WGS) entry which is preliminary data.</text>
</comment>
<proteinExistence type="predicted"/>
<name>A0ABS8N336_9CLOT</name>
<evidence type="ECO:0000313" key="1">
    <source>
        <dbReference type="EMBL" id="MCC9294192.1"/>
    </source>
</evidence>
<reference evidence="1" key="1">
    <citation type="submission" date="2021-11" db="EMBL/GenBank/DDBJ databases">
        <authorList>
            <person name="Qingchun L."/>
            <person name="Dong Z."/>
            <person name="Zongwei Q."/>
            <person name="Jia Z."/>
            <person name="Duotao L."/>
        </authorList>
    </citation>
    <scope>NUCLEOTIDE SEQUENCE</scope>
    <source>
        <strain evidence="1">WLY-B-L2</strain>
    </source>
</reference>
<evidence type="ECO:0000313" key="2">
    <source>
        <dbReference type="Proteomes" id="UP001165422"/>
    </source>
</evidence>
<accession>A0ABS8N336</accession>
<protein>
    <submittedName>
        <fullName evidence="1">Uncharacterized protein</fullName>
    </submittedName>
</protein>
<dbReference type="Proteomes" id="UP001165422">
    <property type="component" value="Unassembled WGS sequence"/>
</dbReference>
<sequence>MLMVIDKYRKLILLFALYSLYGASTDGIQKALVSDLVDVFYKKRTAI</sequence>
<dbReference type="EMBL" id="JAJJPB010000003">
    <property type="protein sequence ID" value="MCC9294192.1"/>
    <property type="molecule type" value="Genomic_DNA"/>
</dbReference>
<dbReference type="RefSeq" id="WP_229981064.1">
    <property type="nucleotide sequence ID" value="NZ_JAJJPB010000003.1"/>
</dbReference>
<gene>
    <name evidence="1" type="ORF">LN736_04820</name>
</gene>